<evidence type="ECO:0000256" key="10">
    <source>
        <dbReference type="ARBA" id="ARBA00022801"/>
    </source>
</evidence>
<dbReference type="FunFam" id="3.30.420.10:FF:000090">
    <property type="entry name" value="Ribonuclease H"/>
    <property type="match status" value="1"/>
</dbReference>
<name>A0A8E2EPQ2_9PEZI</name>
<keyword evidence="9" id="KW-0255">Endonuclease</keyword>
<dbReference type="GO" id="GO:0046872">
    <property type="term" value="F:metal ion binding"/>
    <property type="evidence" value="ECO:0007669"/>
    <property type="project" value="UniProtKB-KW"/>
</dbReference>
<comment type="similarity">
    <text evidence="4">Belongs to the RNase H family.</text>
</comment>
<evidence type="ECO:0000313" key="15">
    <source>
        <dbReference type="Proteomes" id="UP000250140"/>
    </source>
</evidence>
<evidence type="ECO:0000256" key="4">
    <source>
        <dbReference type="ARBA" id="ARBA00005300"/>
    </source>
</evidence>
<keyword evidence="8" id="KW-0479">Metal-binding</keyword>
<dbReference type="InterPro" id="IPR036397">
    <property type="entry name" value="RNaseH_sf"/>
</dbReference>
<dbReference type="PANTHER" id="PTHR10642:SF26">
    <property type="entry name" value="RIBONUCLEASE H1"/>
    <property type="match status" value="1"/>
</dbReference>
<dbReference type="PROSITE" id="PS50879">
    <property type="entry name" value="RNASE_H_1"/>
    <property type="match status" value="1"/>
</dbReference>
<evidence type="ECO:0000313" key="14">
    <source>
        <dbReference type="EMBL" id="OCL02496.1"/>
    </source>
</evidence>
<dbReference type="Proteomes" id="UP000250140">
    <property type="component" value="Unassembled WGS sequence"/>
</dbReference>
<dbReference type="InterPro" id="IPR011320">
    <property type="entry name" value="RNase_H1_N"/>
</dbReference>
<dbReference type="GO" id="GO:0003676">
    <property type="term" value="F:nucleic acid binding"/>
    <property type="evidence" value="ECO:0007669"/>
    <property type="project" value="InterPro"/>
</dbReference>
<dbReference type="EC" id="3.1.26.4" evidence="5"/>
<dbReference type="SUPFAM" id="SSF53098">
    <property type="entry name" value="Ribonuclease H-like"/>
    <property type="match status" value="1"/>
</dbReference>
<protein>
    <recommendedName>
        <fullName evidence="6">Ribonuclease H</fullName>
        <ecNumber evidence="5">3.1.26.4</ecNumber>
    </recommendedName>
</protein>
<dbReference type="Pfam" id="PF01693">
    <property type="entry name" value="Cauli_VI"/>
    <property type="match status" value="2"/>
</dbReference>
<dbReference type="InterPro" id="IPR050092">
    <property type="entry name" value="RNase_H"/>
</dbReference>
<reference evidence="14 15" key="1">
    <citation type="journal article" date="2016" name="Nat. Commun.">
        <title>Ectomycorrhizal ecology is imprinted in the genome of the dominant symbiotic fungus Cenococcum geophilum.</title>
        <authorList>
            <consortium name="DOE Joint Genome Institute"/>
            <person name="Peter M."/>
            <person name="Kohler A."/>
            <person name="Ohm R.A."/>
            <person name="Kuo A."/>
            <person name="Krutzmann J."/>
            <person name="Morin E."/>
            <person name="Arend M."/>
            <person name="Barry K.W."/>
            <person name="Binder M."/>
            <person name="Choi C."/>
            <person name="Clum A."/>
            <person name="Copeland A."/>
            <person name="Grisel N."/>
            <person name="Haridas S."/>
            <person name="Kipfer T."/>
            <person name="LaButti K."/>
            <person name="Lindquist E."/>
            <person name="Lipzen A."/>
            <person name="Maire R."/>
            <person name="Meier B."/>
            <person name="Mihaltcheva S."/>
            <person name="Molinier V."/>
            <person name="Murat C."/>
            <person name="Poggeler S."/>
            <person name="Quandt C.A."/>
            <person name="Sperisen C."/>
            <person name="Tritt A."/>
            <person name="Tisserant E."/>
            <person name="Crous P.W."/>
            <person name="Henrissat B."/>
            <person name="Nehls U."/>
            <person name="Egli S."/>
            <person name="Spatafora J.W."/>
            <person name="Grigoriev I.V."/>
            <person name="Martin F.M."/>
        </authorList>
    </citation>
    <scope>NUCLEOTIDE SEQUENCE [LARGE SCALE GENOMIC DNA]</scope>
    <source>
        <strain evidence="14 15">CBS 207.34</strain>
    </source>
</reference>
<feature type="domain" description="RNase H type-1" evidence="13">
    <location>
        <begin position="255"/>
        <end position="405"/>
    </location>
</feature>
<evidence type="ECO:0000256" key="6">
    <source>
        <dbReference type="ARBA" id="ARBA00017721"/>
    </source>
</evidence>
<dbReference type="Pfam" id="PF00075">
    <property type="entry name" value="RNase_H"/>
    <property type="match status" value="1"/>
</dbReference>
<feature type="compositionally biased region" description="Polar residues" evidence="12">
    <location>
        <begin position="22"/>
        <end position="31"/>
    </location>
</feature>
<feature type="region of interest" description="Disordered" evidence="12">
    <location>
        <begin position="166"/>
        <end position="227"/>
    </location>
</feature>
<sequence length="415" mass="45244">MPKSRSPLYQDIELDAEDARSGSANSLTSSGAKRKRGNEPKFYAVRAGKIPDIYHSWSDCLAQVRGFKGAIYKSFTSLTEAEAFMRDDSAKSPKPVLKYYAVQNGRTPGVYVDWPSAQKQITGWKHPKHKSFATRAEAEAFVAEGKGITTGEAISNVHIDPDVESEASMVDGRKGCKVGDNAPTSKKQKKNEGSPADVLANGGEQEEREPGTGPLPPDAEDGFDRTVTLNPRTGYVEKKTEQQLNARKMQPTGESKGVLKIYTDGSALGNGRAGAIAGVGVYFGPNDPRNVSEALAGPRQTNQRAELTGIQRALDIAPIDRDVMIYSDSSYSINCVTVWFQNWRKNDWKNTAKKPVENKDLIELIINRIEERNMCKAKTEFKWLKGHANDPGNQAADSLAVNGAMVAKALSAAGY</sequence>
<comment type="function">
    <text evidence="3">Endonuclease that specifically degrades the RNA of RNA-DNA hybrids.</text>
</comment>
<dbReference type="GO" id="GO:0043137">
    <property type="term" value="P:DNA replication, removal of RNA primer"/>
    <property type="evidence" value="ECO:0007669"/>
    <property type="project" value="TreeGrafter"/>
</dbReference>
<evidence type="ECO:0000256" key="8">
    <source>
        <dbReference type="ARBA" id="ARBA00022723"/>
    </source>
</evidence>
<evidence type="ECO:0000259" key="13">
    <source>
        <dbReference type="PROSITE" id="PS50879"/>
    </source>
</evidence>
<dbReference type="Gene3D" id="3.30.420.10">
    <property type="entry name" value="Ribonuclease H-like superfamily/Ribonuclease H"/>
    <property type="match status" value="1"/>
</dbReference>
<evidence type="ECO:0000256" key="5">
    <source>
        <dbReference type="ARBA" id="ARBA00012180"/>
    </source>
</evidence>
<dbReference type="InterPro" id="IPR037056">
    <property type="entry name" value="RNase_H1_N_sf"/>
</dbReference>
<gene>
    <name evidence="14" type="ORF">AOQ84DRAFT_382621</name>
</gene>
<evidence type="ECO:0000256" key="7">
    <source>
        <dbReference type="ARBA" id="ARBA00022722"/>
    </source>
</evidence>
<dbReference type="InterPro" id="IPR012337">
    <property type="entry name" value="RNaseH-like_sf"/>
</dbReference>
<keyword evidence="15" id="KW-1185">Reference proteome</keyword>
<evidence type="ECO:0000256" key="1">
    <source>
        <dbReference type="ARBA" id="ARBA00000077"/>
    </source>
</evidence>
<comment type="catalytic activity">
    <reaction evidence="1">
        <text>Endonucleolytic cleavage to 5'-phosphomonoester.</text>
        <dbReference type="EC" id="3.1.26.4"/>
    </reaction>
</comment>
<evidence type="ECO:0000256" key="12">
    <source>
        <dbReference type="SAM" id="MobiDB-lite"/>
    </source>
</evidence>
<dbReference type="InterPro" id="IPR002156">
    <property type="entry name" value="RNaseH_domain"/>
</dbReference>
<proteinExistence type="inferred from homology"/>
<dbReference type="EMBL" id="KV750944">
    <property type="protein sequence ID" value="OCL02496.1"/>
    <property type="molecule type" value="Genomic_DNA"/>
</dbReference>
<organism evidence="14 15">
    <name type="scientific">Glonium stellatum</name>
    <dbReference type="NCBI Taxonomy" id="574774"/>
    <lineage>
        <taxon>Eukaryota</taxon>
        <taxon>Fungi</taxon>
        <taxon>Dikarya</taxon>
        <taxon>Ascomycota</taxon>
        <taxon>Pezizomycotina</taxon>
        <taxon>Dothideomycetes</taxon>
        <taxon>Pleosporomycetidae</taxon>
        <taxon>Gloniales</taxon>
        <taxon>Gloniaceae</taxon>
        <taxon>Glonium</taxon>
    </lineage>
</organism>
<dbReference type="PANTHER" id="PTHR10642">
    <property type="entry name" value="RIBONUCLEASE H1"/>
    <property type="match status" value="1"/>
</dbReference>
<evidence type="ECO:0000256" key="3">
    <source>
        <dbReference type="ARBA" id="ARBA00004065"/>
    </source>
</evidence>
<dbReference type="GO" id="GO:0004523">
    <property type="term" value="F:RNA-DNA hybrid ribonuclease activity"/>
    <property type="evidence" value="ECO:0007669"/>
    <property type="project" value="UniProtKB-EC"/>
</dbReference>
<feature type="region of interest" description="Disordered" evidence="12">
    <location>
        <begin position="1"/>
        <end position="35"/>
    </location>
</feature>
<dbReference type="CDD" id="cd09280">
    <property type="entry name" value="RNase_HI_eukaryote_like"/>
    <property type="match status" value="1"/>
</dbReference>
<keyword evidence="10" id="KW-0378">Hydrolase</keyword>
<dbReference type="FunFam" id="3.40.970.10:FF:000001">
    <property type="entry name" value="Ribonuclease H1"/>
    <property type="match status" value="1"/>
</dbReference>
<dbReference type="OrthoDB" id="407198at2759"/>
<evidence type="ECO:0000256" key="11">
    <source>
        <dbReference type="ARBA" id="ARBA00022842"/>
    </source>
</evidence>
<dbReference type="InterPro" id="IPR009027">
    <property type="entry name" value="Ribosomal_bL9/RNase_H1_N"/>
</dbReference>
<evidence type="ECO:0000256" key="9">
    <source>
        <dbReference type="ARBA" id="ARBA00022759"/>
    </source>
</evidence>
<comment type="cofactor">
    <cofactor evidence="2">
        <name>Mg(2+)</name>
        <dbReference type="ChEBI" id="CHEBI:18420"/>
    </cofactor>
</comment>
<dbReference type="AlphaFoldDB" id="A0A8E2EPQ2"/>
<accession>A0A8E2EPQ2</accession>
<evidence type="ECO:0000256" key="2">
    <source>
        <dbReference type="ARBA" id="ARBA00001946"/>
    </source>
</evidence>
<dbReference type="FunFam" id="3.40.970.10:FF:000002">
    <property type="entry name" value="Ribonuclease H"/>
    <property type="match status" value="1"/>
</dbReference>
<keyword evidence="11" id="KW-0460">Magnesium</keyword>
<dbReference type="SUPFAM" id="SSF55658">
    <property type="entry name" value="L9 N-domain-like"/>
    <property type="match status" value="2"/>
</dbReference>
<keyword evidence="7" id="KW-0540">Nuclease</keyword>
<dbReference type="Gene3D" id="3.40.970.10">
    <property type="entry name" value="Ribonuclease H1, N-terminal domain"/>
    <property type="match status" value="2"/>
</dbReference>